<reference evidence="5" key="1">
    <citation type="submission" date="2023-07" db="EMBL/GenBank/DDBJ databases">
        <title>30 novel species of actinomycetes from the DSMZ collection.</title>
        <authorList>
            <person name="Nouioui I."/>
        </authorList>
    </citation>
    <scope>NUCLEOTIDE SEQUENCE [LARGE SCALE GENOMIC DNA]</scope>
    <source>
        <strain evidence="5">DSM 44938</strain>
    </source>
</reference>
<comment type="caution">
    <text evidence="4">The sequence shown here is derived from an EMBL/GenBank/DDBJ whole genome shotgun (WGS) entry which is preliminary data.</text>
</comment>
<dbReference type="RefSeq" id="WP_311704965.1">
    <property type="nucleotide sequence ID" value="NZ_JAVREL010000007.1"/>
</dbReference>
<dbReference type="Pfam" id="PF14016">
    <property type="entry name" value="DUF4232"/>
    <property type="match status" value="1"/>
</dbReference>
<organism evidence="4 5">
    <name type="scientific">Streptomyces litchfieldiae</name>
    <dbReference type="NCBI Taxonomy" id="3075543"/>
    <lineage>
        <taxon>Bacteria</taxon>
        <taxon>Bacillati</taxon>
        <taxon>Actinomycetota</taxon>
        <taxon>Actinomycetes</taxon>
        <taxon>Kitasatosporales</taxon>
        <taxon>Streptomycetaceae</taxon>
        <taxon>Streptomyces</taxon>
    </lineage>
</organism>
<feature type="signal peptide" evidence="2">
    <location>
        <begin position="1"/>
        <end position="25"/>
    </location>
</feature>
<feature type="compositionally biased region" description="Low complexity" evidence="1">
    <location>
        <begin position="23"/>
        <end position="36"/>
    </location>
</feature>
<accession>A0ABU2MQM1</accession>
<feature type="domain" description="DUF4232" evidence="3">
    <location>
        <begin position="88"/>
        <end position="218"/>
    </location>
</feature>
<protein>
    <submittedName>
        <fullName evidence="4">DUF4232 domain-containing protein</fullName>
    </submittedName>
</protein>
<dbReference type="PROSITE" id="PS51257">
    <property type="entry name" value="PROKAR_LIPOPROTEIN"/>
    <property type="match status" value="1"/>
</dbReference>
<evidence type="ECO:0000256" key="2">
    <source>
        <dbReference type="SAM" id="SignalP"/>
    </source>
</evidence>
<feature type="compositionally biased region" description="Low complexity" evidence="1">
    <location>
        <begin position="61"/>
        <end position="86"/>
    </location>
</feature>
<feature type="chain" id="PRO_5045410593" evidence="2">
    <location>
        <begin position="26"/>
        <end position="227"/>
    </location>
</feature>
<gene>
    <name evidence="4" type="ORF">RM590_14625</name>
</gene>
<evidence type="ECO:0000256" key="1">
    <source>
        <dbReference type="SAM" id="MobiDB-lite"/>
    </source>
</evidence>
<evidence type="ECO:0000313" key="5">
    <source>
        <dbReference type="Proteomes" id="UP001183246"/>
    </source>
</evidence>
<dbReference type="EMBL" id="JAVREL010000007">
    <property type="protein sequence ID" value="MDT0343840.1"/>
    <property type="molecule type" value="Genomic_DNA"/>
</dbReference>
<keyword evidence="2" id="KW-0732">Signal</keyword>
<proteinExistence type="predicted"/>
<sequence>MVSHPLRTVCAAAIAVLVVAGCAESNDSQDSAADDTAAARDDRSGERTPATEEDGAPSETPADSGDSGSESAAPESDAPTPAEEPAWCSHDALTASVTPLEPGAGNRYAALVLTNSASEPCRTQGWPGLQLTAGDGDEIPTTTVRDDSAEPVELTLEPGGSAWARLHWSAVPGAEDPADGCGPDPAVLNVIPPDEYSPTTASWELGSVCGAGRIEAQPLAEGTGPAR</sequence>
<dbReference type="InterPro" id="IPR025326">
    <property type="entry name" value="DUF4232"/>
</dbReference>
<dbReference type="Proteomes" id="UP001183246">
    <property type="component" value="Unassembled WGS sequence"/>
</dbReference>
<feature type="compositionally biased region" description="Basic and acidic residues" evidence="1">
    <location>
        <begin position="37"/>
        <end position="50"/>
    </location>
</feature>
<evidence type="ECO:0000313" key="4">
    <source>
        <dbReference type="EMBL" id="MDT0343840.1"/>
    </source>
</evidence>
<evidence type="ECO:0000259" key="3">
    <source>
        <dbReference type="Pfam" id="PF14016"/>
    </source>
</evidence>
<keyword evidence="5" id="KW-1185">Reference proteome</keyword>
<feature type="region of interest" description="Disordered" evidence="1">
    <location>
        <begin position="127"/>
        <end position="149"/>
    </location>
</feature>
<feature type="region of interest" description="Disordered" evidence="1">
    <location>
        <begin position="23"/>
        <end position="91"/>
    </location>
</feature>
<name>A0ABU2MQM1_9ACTN</name>